<protein>
    <recommendedName>
        <fullName evidence="5">Adenosine deaminase</fullName>
        <ecNumber evidence="4">3.5.4.4</ecNumber>
    </recommendedName>
</protein>
<keyword evidence="8" id="KW-0732">Signal</keyword>
<organism evidence="14 15">
    <name type="scientific">Spodoptera exigua</name>
    <name type="common">Beet armyworm</name>
    <name type="synonym">Noctua fulgens</name>
    <dbReference type="NCBI Taxonomy" id="7107"/>
    <lineage>
        <taxon>Eukaryota</taxon>
        <taxon>Metazoa</taxon>
        <taxon>Ecdysozoa</taxon>
        <taxon>Arthropoda</taxon>
        <taxon>Hexapoda</taxon>
        <taxon>Insecta</taxon>
        <taxon>Pterygota</taxon>
        <taxon>Neoptera</taxon>
        <taxon>Endopterygota</taxon>
        <taxon>Lepidoptera</taxon>
        <taxon>Glossata</taxon>
        <taxon>Ditrysia</taxon>
        <taxon>Noctuoidea</taxon>
        <taxon>Noctuidae</taxon>
        <taxon>Amphipyrinae</taxon>
        <taxon>Spodoptera</taxon>
    </lineage>
</organism>
<dbReference type="SUPFAM" id="SSF51556">
    <property type="entry name" value="Metallo-dependent hydrolases"/>
    <property type="match status" value="1"/>
</dbReference>
<dbReference type="EMBL" id="JACKWZ010000217">
    <property type="protein sequence ID" value="KAF9411663.1"/>
    <property type="molecule type" value="Genomic_DNA"/>
</dbReference>
<comment type="catalytic activity">
    <reaction evidence="10">
        <text>adenosine + H2O + H(+) = inosine + NH4(+)</text>
        <dbReference type="Rhea" id="RHEA:24408"/>
        <dbReference type="ChEBI" id="CHEBI:15377"/>
        <dbReference type="ChEBI" id="CHEBI:15378"/>
        <dbReference type="ChEBI" id="CHEBI:16335"/>
        <dbReference type="ChEBI" id="CHEBI:17596"/>
        <dbReference type="ChEBI" id="CHEBI:28938"/>
        <dbReference type="EC" id="3.5.4.4"/>
    </reaction>
</comment>
<evidence type="ECO:0000259" key="13">
    <source>
        <dbReference type="Pfam" id="PF08451"/>
    </source>
</evidence>
<comment type="similarity">
    <text evidence="3">Belongs to the metallo-dependent hydrolases superfamily. Adenosine and AMP deaminases family. ADGF subfamily.</text>
</comment>
<dbReference type="FunFam" id="3.20.20.140:FF:000017">
    <property type="entry name" value="Adenosine deaminase 2"/>
    <property type="match status" value="1"/>
</dbReference>
<name>A0A835GAW9_SPOEX</name>
<evidence type="ECO:0000256" key="2">
    <source>
        <dbReference type="ARBA" id="ARBA00004613"/>
    </source>
</evidence>
<comment type="subcellular location">
    <subcellularLocation>
        <location evidence="2">Secreted</location>
    </subcellularLocation>
</comment>
<gene>
    <name evidence="14" type="ORF">HW555_009580</name>
</gene>
<dbReference type="GO" id="GO:0046872">
    <property type="term" value="F:metal ion binding"/>
    <property type="evidence" value="ECO:0007669"/>
    <property type="project" value="UniProtKB-KW"/>
</dbReference>
<dbReference type="Gene3D" id="3.20.20.140">
    <property type="entry name" value="Metal-dependent hydrolases"/>
    <property type="match status" value="1"/>
</dbReference>
<dbReference type="InterPro" id="IPR006330">
    <property type="entry name" value="Ado/ade_deaminase"/>
</dbReference>
<reference evidence="14" key="1">
    <citation type="submission" date="2020-08" db="EMBL/GenBank/DDBJ databases">
        <title>Spodoptera exigua strain:BAW_Kor-Di-RS1 Genome sequencing and assembly.</title>
        <authorList>
            <person name="Kim J."/>
            <person name="Nam H.Y."/>
            <person name="Kwon M."/>
            <person name="Choi J.H."/>
            <person name="Cho S.R."/>
            <person name="Kim G.-H."/>
        </authorList>
    </citation>
    <scope>NUCLEOTIDE SEQUENCE</scope>
    <source>
        <strain evidence="14">BAW_Kor-Di-RS1</strain>
        <tissue evidence="14">Whole-body</tissue>
    </source>
</reference>
<dbReference type="InterPro" id="IPR013659">
    <property type="entry name" value="A_deaminase_N"/>
</dbReference>
<evidence type="ECO:0000313" key="14">
    <source>
        <dbReference type="EMBL" id="KAF9411663.1"/>
    </source>
</evidence>
<evidence type="ECO:0000256" key="11">
    <source>
        <dbReference type="SAM" id="MobiDB-lite"/>
    </source>
</evidence>
<dbReference type="InterPro" id="IPR006331">
    <property type="entry name" value="ADGF"/>
</dbReference>
<dbReference type="GO" id="GO:0006154">
    <property type="term" value="P:adenosine catabolic process"/>
    <property type="evidence" value="ECO:0007669"/>
    <property type="project" value="InterPro"/>
</dbReference>
<evidence type="ECO:0000256" key="3">
    <source>
        <dbReference type="ARBA" id="ARBA00006083"/>
    </source>
</evidence>
<evidence type="ECO:0000256" key="4">
    <source>
        <dbReference type="ARBA" id="ARBA00012784"/>
    </source>
</evidence>
<feature type="region of interest" description="Disordered" evidence="11">
    <location>
        <begin position="144"/>
        <end position="177"/>
    </location>
</feature>
<evidence type="ECO:0000256" key="8">
    <source>
        <dbReference type="ARBA" id="ARBA00022729"/>
    </source>
</evidence>
<keyword evidence="6" id="KW-0964">Secreted</keyword>
<dbReference type="PANTHER" id="PTHR11409:SF39">
    <property type="entry name" value="ADENOSINE DEAMINASE 2"/>
    <property type="match status" value="1"/>
</dbReference>
<proteinExistence type="inferred from homology"/>
<dbReference type="InterPro" id="IPR001365">
    <property type="entry name" value="A_deaminase_dom"/>
</dbReference>
<evidence type="ECO:0000256" key="10">
    <source>
        <dbReference type="ARBA" id="ARBA00047764"/>
    </source>
</evidence>
<evidence type="ECO:0000256" key="5">
    <source>
        <dbReference type="ARBA" id="ARBA00018099"/>
    </source>
</evidence>
<evidence type="ECO:0000256" key="6">
    <source>
        <dbReference type="ARBA" id="ARBA00022525"/>
    </source>
</evidence>
<keyword evidence="15" id="KW-1185">Reference proteome</keyword>
<keyword evidence="9" id="KW-0378">Hydrolase</keyword>
<dbReference type="Pfam" id="PF00962">
    <property type="entry name" value="A_deaminase"/>
    <property type="match status" value="1"/>
</dbReference>
<feature type="domain" description="Adenosine/AMP deaminase N-terminal" evidence="13">
    <location>
        <begin position="194"/>
        <end position="271"/>
    </location>
</feature>
<accession>A0A835GAW9</accession>
<dbReference type="GO" id="GO:0046103">
    <property type="term" value="P:inosine biosynthetic process"/>
    <property type="evidence" value="ECO:0007669"/>
    <property type="project" value="TreeGrafter"/>
</dbReference>
<comment type="cofactor">
    <cofactor evidence="1">
        <name>Zn(2+)</name>
        <dbReference type="ChEBI" id="CHEBI:29105"/>
    </cofactor>
</comment>
<keyword evidence="7" id="KW-0479">Metal-binding</keyword>
<evidence type="ECO:0000313" key="15">
    <source>
        <dbReference type="Proteomes" id="UP000648187"/>
    </source>
</evidence>
<dbReference type="GO" id="GO:0005615">
    <property type="term" value="C:extracellular space"/>
    <property type="evidence" value="ECO:0007669"/>
    <property type="project" value="InterPro"/>
</dbReference>
<dbReference type="EC" id="3.5.4.4" evidence="4"/>
<dbReference type="Pfam" id="PF08451">
    <property type="entry name" value="A_deaminase_N"/>
    <property type="match status" value="1"/>
</dbReference>
<evidence type="ECO:0000259" key="12">
    <source>
        <dbReference type="Pfam" id="PF00962"/>
    </source>
</evidence>
<dbReference type="AlphaFoldDB" id="A0A835GAW9"/>
<dbReference type="CDD" id="cd01321">
    <property type="entry name" value="ADGF"/>
    <property type="match status" value="1"/>
</dbReference>
<dbReference type="InterPro" id="IPR032466">
    <property type="entry name" value="Metal_Hydrolase"/>
</dbReference>
<dbReference type="Proteomes" id="UP000648187">
    <property type="component" value="Unassembled WGS sequence"/>
</dbReference>
<evidence type="ECO:0000256" key="7">
    <source>
        <dbReference type="ARBA" id="ARBA00022723"/>
    </source>
</evidence>
<dbReference type="PANTHER" id="PTHR11409">
    <property type="entry name" value="ADENOSINE DEAMINASE"/>
    <property type="match status" value="1"/>
</dbReference>
<evidence type="ECO:0000256" key="9">
    <source>
        <dbReference type="ARBA" id="ARBA00022801"/>
    </source>
</evidence>
<sequence length="713" mass="80989">MGQYANVDVLLGGGKGTALFDPAGVTWATKIYDRRLPNLIVQNNCLNKPSLLGAKTTDKWLLGVPSCSFAFWLSINWGLAFKPRLTFIVQRTVSYRVQSKLLQHPQVRVLTGHTHERHEEVMRHWLRAPSARIVAGQHYRRTHRQLTSETGASSKRTRALSSSSLEVLRPPDSHQPQFLTTESLQRGSNARIIPDNNYSKERRALLDEETLTAVGGKQQLNEDEVIANDILMKWKMNELNASYMNPQHFNFSKHYFSYKKDIDKSKVYQIIKRMPKGAVLHVHSSLMLSADVLVKLTYEDHLYACYTHDDIDLVRLSGNLVSELRNSSGDPAAFDSQLKKYFTLDKDDGEDYNFVDINTVWKRFDKVYFAIKSLISYRPVREKYWYETLKQFYDDNIMYIEIRSGLQSLYELDGTKHSRKYLVDLYRKVTEKFMETHPDFIGVKLIITKHRAQSIDQVLEALNMARRLKAEEPDMIAGFDLVGQEDIGRPLTDFLPALSEAKGDINFYLHAGETAWLGTSADENLVDAILLGSKRIGHGYALTKHPSLMSAVMKKDIALEVNVISNVVLSLVHDVRNHPLASYLAMGAPVVLSSDDPGAWSAEPVSHDFFVAFMGVASKHADLRMLKQLALNSITYSALDDEGKARLLKVFNNRWDTFVRDVINDVSLLDTNWNLTQALYHAGRLRPWYPVEQVPKGFGNPILGTIPISVVRA</sequence>
<dbReference type="NCBIfam" id="TIGR01431">
    <property type="entry name" value="adm_rel"/>
    <property type="match status" value="1"/>
</dbReference>
<feature type="domain" description="Adenosine deaminase" evidence="12">
    <location>
        <begin position="356"/>
        <end position="649"/>
    </location>
</feature>
<evidence type="ECO:0000256" key="1">
    <source>
        <dbReference type="ARBA" id="ARBA00001947"/>
    </source>
</evidence>
<comment type="caution">
    <text evidence="14">The sequence shown here is derived from an EMBL/GenBank/DDBJ whole genome shotgun (WGS) entry which is preliminary data.</text>
</comment>
<dbReference type="GO" id="GO:0004000">
    <property type="term" value="F:adenosine deaminase activity"/>
    <property type="evidence" value="ECO:0007669"/>
    <property type="project" value="InterPro"/>
</dbReference>